<proteinExistence type="inferred from homology"/>
<evidence type="ECO:0000256" key="1">
    <source>
        <dbReference type="ARBA" id="ARBA00022649"/>
    </source>
</evidence>
<reference evidence="5 6" key="1">
    <citation type="submission" date="2016-11" db="EMBL/GenBank/DDBJ databases">
        <authorList>
            <person name="Jaros S."/>
            <person name="Januszkiewicz K."/>
            <person name="Wedrychowicz H."/>
        </authorList>
    </citation>
    <scope>NUCLEOTIDE SEQUENCE [LARGE SCALE GENOMIC DNA]</scope>
    <source>
        <strain evidence="5 6">DSM 21637</strain>
    </source>
</reference>
<dbReference type="Gene3D" id="1.20.120.580">
    <property type="entry name" value="bsu32300-like"/>
    <property type="match status" value="1"/>
</dbReference>
<dbReference type="GO" id="GO:0016787">
    <property type="term" value="F:hydrolase activity"/>
    <property type="evidence" value="ECO:0007669"/>
    <property type="project" value="UniProtKB-KW"/>
</dbReference>
<accession>A0A1K1ZP66</accession>
<evidence type="ECO:0000313" key="6">
    <source>
        <dbReference type="Proteomes" id="UP000182350"/>
    </source>
</evidence>
<gene>
    <name evidence="5" type="ORF">SAMN02745752_02794</name>
</gene>
<dbReference type="EMBL" id="FPJW01000012">
    <property type="protein sequence ID" value="SFX75903.1"/>
    <property type="molecule type" value="Genomic_DNA"/>
</dbReference>
<keyword evidence="6" id="KW-1185">Reference proteome</keyword>
<protein>
    <submittedName>
        <fullName evidence="5">Uncharacterized conserved protein YutE, UPF0331/DUF86 family</fullName>
    </submittedName>
</protein>
<dbReference type="RefSeq" id="WP_072327110.1">
    <property type="nucleotide sequence ID" value="NZ_FPJW01000012.1"/>
</dbReference>
<keyword evidence="1" id="KW-1277">Toxin-antitoxin system</keyword>
<dbReference type="GO" id="GO:0110001">
    <property type="term" value="C:toxin-antitoxin complex"/>
    <property type="evidence" value="ECO:0007669"/>
    <property type="project" value="InterPro"/>
</dbReference>
<evidence type="ECO:0000256" key="2">
    <source>
        <dbReference type="ARBA" id="ARBA00022722"/>
    </source>
</evidence>
<organism evidence="5 6">
    <name type="scientific">Marinospirillum alkaliphilum DSM 21637</name>
    <dbReference type="NCBI Taxonomy" id="1122209"/>
    <lineage>
        <taxon>Bacteria</taxon>
        <taxon>Pseudomonadati</taxon>
        <taxon>Pseudomonadota</taxon>
        <taxon>Gammaproteobacteria</taxon>
        <taxon>Oceanospirillales</taxon>
        <taxon>Oceanospirillaceae</taxon>
        <taxon>Marinospirillum</taxon>
    </lineage>
</organism>
<keyword evidence="2" id="KW-0540">Nuclease</keyword>
<dbReference type="InterPro" id="IPR008201">
    <property type="entry name" value="HepT-like"/>
</dbReference>
<dbReference type="PANTHER" id="PTHR33397">
    <property type="entry name" value="UPF0331 PROTEIN YUTE"/>
    <property type="match status" value="1"/>
</dbReference>
<keyword evidence="3" id="KW-0378">Hydrolase</keyword>
<dbReference type="InterPro" id="IPR037038">
    <property type="entry name" value="HepT-like_sf"/>
</dbReference>
<evidence type="ECO:0000313" key="5">
    <source>
        <dbReference type="EMBL" id="SFX75903.1"/>
    </source>
</evidence>
<dbReference type="OrthoDB" id="4829434at2"/>
<dbReference type="GO" id="GO:0004540">
    <property type="term" value="F:RNA nuclease activity"/>
    <property type="evidence" value="ECO:0007669"/>
    <property type="project" value="InterPro"/>
</dbReference>
<sequence length="142" mass="16055">MVTVAPSYLFSLTEHVNECERDLFLLKEKMLLQPWSRFEELAAERSLQLLIEAAIGVAKHWAKAVSGQTVNEGLKAFQYLESAGLIESNQPWKKVIGLRNALVHDYLDVDPEIIQSVIQQGYYQQPLNFVRQAVAALSTQNP</sequence>
<dbReference type="NCBIfam" id="NF047751">
    <property type="entry name" value="HepT_toxin"/>
    <property type="match status" value="1"/>
</dbReference>
<dbReference type="Pfam" id="PF01934">
    <property type="entry name" value="HepT-like"/>
    <property type="match status" value="1"/>
</dbReference>
<dbReference type="SUPFAM" id="SSF81593">
    <property type="entry name" value="Nucleotidyltransferase substrate binding subunit/domain"/>
    <property type="match status" value="1"/>
</dbReference>
<dbReference type="STRING" id="1122209.SAMN02745752_02794"/>
<dbReference type="Proteomes" id="UP000182350">
    <property type="component" value="Unassembled WGS sequence"/>
</dbReference>
<name>A0A1K1ZP66_9GAMM</name>
<dbReference type="PANTHER" id="PTHR33397:SF5">
    <property type="entry name" value="RNASE YUTE-RELATED"/>
    <property type="match status" value="1"/>
</dbReference>
<comment type="similarity">
    <text evidence="4">Belongs to the HepT RNase toxin family.</text>
</comment>
<evidence type="ECO:0000256" key="4">
    <source>
        <dbReference type="ARBA" id="ARBA00024207"/>
    </source>
</evidence>
<dbReference type="InterPro" id="IPR052379">
    <property type="entry name" value="Type_VII_TA_RNase"/>
</dbReference>
<dbReference type="AlphaFoldDB" id="A0A1K1ZP66"/>
<evidence type="ECO:0000256" key="3">
    <source>
        <dbReference type="ARBA" id="ARBA00022801"/>
    </source>
</evidence>